<keyword evidence="2" id="KW-1133">Transmembrane helix</keyword>
<protein>
    <submittedName>
        <fullName evidence="3">MFS transporter</fullName>
    </submittedName>
</protein>
<organism evidence="3 4">
    <name type="scientific">Amycolatopsis rhabdoformis</name>
    <dbReference type="NCBI Taxonomy" id="1448059"/>
    <lineage>
        <taxon>Bacteria</taxon>
        <taxon>Bacillati</taxon>
        <taxon>Actinomycetota</taxon>
        <taxon>Actinomycetes</taxon>
        <taxon>Pseudonocardiales</taxon>
        <taxon>Pseudonocardiaceae</taxon>
        <taxon>Amycolatopsis</taxon>
    </lineage>
</organism>
<dbReference type="Pfam" id="PF07690">
    <property type="entry name" value="MFS_1"/>
    <property type="match status" value="1"/>
</dbReference>
<dbReference type="SUPFAM" id="SSF103473">
    <property type="entry name" value="MFS general substrate transporter"/>
    <property type="match status" value="1"/>
</dbReference>
<dbReference type="InterPro" id="IPR036259">
    <property type="entry name" value="MFS_trans_sf"/>
</dbReference>
<feature type="transmembrane region" description="Helical" evidence="2">
    <location>
        <begin position="400"/>
        <end position="417"/>
    </location>
</feature>
<gene>
    <name evidence="3" type="ORF">VSH64_35195</name>
</gene>
<keyword evidence="4" id="KW-1185">Reference proteome</keyword>
<feature type="transmembrane region" description="Helical" evidence="2">
    <location>
        <begin position="257"/>
        <end position="278"/>
    </location>
</feature>
<feature type="transmembrane region" description="Helical" evidence="2">
    <location>
        <begin position="98"/>
        <end position="121"/>
    </location>
</feature>
<dbReference type="Gene3D" id="1.20.1250.20">
    <property type="entry name" value="MFS general substrate transporter like domains"/>
    <property type="match status" value="1"/>
</dbReference>
<evidence type="ECO:0000313" key="3">
    <source>
        <dbReference type="EMBL" id="WSE28056.1"/>
    </source>
</evidence>
<feature type="transmembrane region" description="Helical" evidence="2">
    <location>
        <begin position="318"/>
        <end position="336"/>
    </location>
</feature>
<feature type="transmembrane region" description="Helical" evidence="2">
    <location>
        <begin position="25"/>
        <end position="51"/>
    </location>
</feature>
<dbReference type="PANTHER" id="PTHR23542">
    <property type="match status" value="1"/>
</dbReference>
<dbReference type="InterPro" id="IPR011701">
    <property type="entry name" value="MFS"/>
</dbReference>
<feature type="transmembrane region" description="Helical" evidence="2">
    <location>
        <begin position="290"/>
        <end position="311"/>
    </location>
</feature>
<dbReference type="PANTHER" id="PTHR23542:SF1">
    <property type="entry name" value="MAJOR FACILITATOR SUPERFAMILY (MFS) PROFILE DOMAIN-CONTAINING PROTEIN"/>
    <property type="match status" value="1"/>
</dbReference>
<keyword evidence="2" id="KW-0472">Membrane</keyword>
<evidence type="ECO:0000256" key="2">
    <source>
        <dbReference type="SAM" id="Phobius"/>
    </source>
</evidence>
<dbReference type="Proteomes" id="UP001330812">
    <property type="component" value="Chromosome"/>
</dbReference>
<reference evidence="3 4" key="1">
    <citation type="journal article" date="2015" name="Int. J. Syst. Evol. Microbiol.">
        <title>Amycolatopsis rhabdoformis sp. nov., an actinomycete isolated from a tropical forest soil.</title>
        <authorList>
            <person name="Souza W.R."/>
            <person name="Silva R.E."/>
            <person name="Goodfellow M."/>
            <person name="Busarakam K."/>
            <person name="Figueiro F.S."/>
            <person name="Ferreira D."/>
            <person name="Rodrigues-Filho E."/>
            <person name="Moraes L.A.B."/>
            <person name="Zucchi T.D."/>
        </authorList>
    </citation>
    <scope>NUCLEOTIDE SEQUENCE [LARGE SCALE GENOMIC DNA]</scope>
    <source>
        <strain evidence="3 4">NCIMB 14900</strain>
    </source>
</reference>
<feature type="region of interest" description="Disordered" evidence="1">
    <location>
        <begin position="189"/>
        <end position="246"/>
    </location>
</feature>
<keyword evidence="2" id="KW-0812">Transmembrane</keyword>
<feature type="transmembrane region" description="Helical" evidence="2">
    <location>
        <begin position="133"/>
        <end position="155"/>
    </location>
</feature>
<name>A0ABZ1I298_9PSEU</name>
<feature type="transmembrane region" description="Helical" evidence="2">
    <location>
        <begin position="161"/>
        <end position="181"/>
    </location>
</feature>
<accession>A0ABZ1I298</accession>
<evidence type="ECO:0000313" key="4">
    <source>
        <dbReference type="Proteomes" id="UP001330812"/>
    </source>
</evidence>
<dbReference type="RefSeq" id="WP_326567058.1">
    <property type="nucleotide sequence ID" value="NZ_CP142149.1"/>
</dbReference>
<sequence>MFTKAYWRWSAGVQLARLPGGMAPLAFTTAAVAVSGSYRLGGVLTAAYVVAEMGGAVPVGRVLDRVGAARGLRALLVLVAAGLAAVGVAAAAGVKESVLLVLVVVPGVVGGGLAGGFRALLAGVVDEAQLTRAVAVDAMILDGVLVAGPVLVGVASLSGPFVPLFAMAFAAAGAVWLVPGFEAVKREAERDAGSGDEVAQSSADAGVAREGAVGPASAPTPTPGSRNAKRTNGSAEFPPGLPEHKARRPKVPIKACLPWLGCQFTIGLLLSTIEVAPLPLVERLGAPASAAPGVVAVLCGASVAGSALYAWRGRDRGARTFLACFVVGGTLVAANLGWSGLVVGVVLVGSATGPLVTIASVNMQRLLPEARRSEGFSVSFTVQSAGFGAGALAVGVLPLWLAPLFGVVAAASIGWFVHRPAALSPGRAPVRC</sequence>
<evidence type="ECO:0000256" key="1">
    <source>
        <dbReference type="SAM" id="MobiDB-lite"/>
    </source>
</evidence>
<dbReference type="EMBL" id="CP142149">
    <property type="protein sequence ID" value="WSE28056.1"/>
    <property type="molecule type" value="Genomic_DNA"/>
</dbReference>
<proteinExistence type="predicted"/>
<feature type="transmembrane region" description="Helical" evidence="2">
    <location>
        <begin position="72"/>
        <end position="92"/>
    </location>
</feature>